<reference evidence="1 2" key="1">
    <citation type="submission" date="2017-01" db="EMBL/GenBank/DDBJ databases">
        <title>Draft genome sequence of Pseudomonas pachastrellae type strain CCUG 46540T from a deep sea.</title>
        <authorList>
            <person name="Gomila M."/>
            <person name="Mulet M."/>
            <person name="Lalucat J."/>
            <person name="Garcia-Valdes E."/>
        </authorList>
    </citation>
    <scope>NUCLEOTIDE SEQUENCE [LARGE SCALE GENOMIC DNA]</scope>
    <source>
        <strain evidence="1 2">CCUG 46540</strain>
    </source>
</reference>
<dbReference type="AlphaFoldDB" id="A0A1S8DEZ8"/>
<dbReference type="RefSeq" id="WP_083728527.1">
    <property type="nucleotide sequence ID" value="NZ_FOUD01000025.1"/>
</dbReference>
<dbReference type="EMBL" id="MUBC01000039">
    <property type="protein sequence ID" value="ONM42997.1"/>
    <property type="molecule type" value="Genomic_DNA"/>
</dbReference>
<dbReference type="Proteomes" id="UP000242847">
    <property type="component" value="Unassembled WGS sequence"/>
</dbReference>
<name>A0A1S8DEZ8_9GAMM</name>
<comment type="caution">
    <text evidence="1">The sequence shown here is derived from an EMBL/GenBank/DDBJ whole genome shotgun (WGS) entry which is preliminary data.</text>
</comment>
<evidence type="ECO:0000313" key="2">
    <source>
        <dbReference type="Proteomes" id="UP000242847"/>
    </source>
</evidence>
<dbReference type="OrthoDB" id="442064at2"/>
<keyword evidence="2" id="KW-1185">Reference proteome</keyword>
<organism evidence="1 2">
    <name type="scientific">Halopseudomonas pachastrellae</name>
    <dbReference type="NCBI Taxonomy" id="254161"/>
    <lineage>
        <taxon>Bacteria</taxon>
        <taxon>Pseudomonadati</taxon>
        <taxon>Pseudomonadota</taxon>
        <taxon>Gammaproteobacteria</taxon>
        <taxon>Pseudomonadales</taxon>
        <taxon>Pseudomonadaceae</taxon>
        <taxon>Halopseudomonas</taxon>
    </lineage>
</organism>
<evidence type="ECO:0008006" key="3">
    <source>
        <dbReference type="Google" id="ProtNLM"/>
    </source>
</evidence>
<evidence type="ECO:0000313" key="1">
    <source>
        <dbReference type="EMBL" id="ONM42997.1"/>
    </source>
</evidence>
<dbReference type="InterPro" id="IPR043128">
    <property type="entry name" value="Rev_trsase/Diguanyl_cyclase"/>
</dbReference>
<sequence length="528" mass="58246">MLHGYLFEARGIQSFLFASGKLRDMLNGSELLDYLCSEQGYLDQTLDALDLRPRVVRQAGGSFYLLFKNEHDARRLQAVWRLACAEWVPGLEVVDVVVSGSSARETIAHGLAALRLQRNRLQGDFPRPGPLAERAPRTGLAAVASLHGEALDASTLRQRSFERPQDNRQLTARFMSEEAIWPVNFEQDAPQLTRFPLGNSSLIGLVHADGNGLGELLRLIAKACSDADDEVYVRLYRQFSELVTRATLQATDEASRDVLRPHAEQGVMPARPLILGGDDLTLITRADLALPFVSAWIDAFERHSRDALNELAAAFEQSGLKQFAAELPERLTACAGVCFMKAGQPFRSGHELAESLCKRAKAHSRRAAHGGEIPSSIAWHKVQETLIDDAQALFERNHRIADGDRTLDCSLGVYGLHAGNGLPVLDDLLALLDSFSGGLNDRPLREVATLLRGSLTLASQAYLRWRELAEKQAAADLALFDQSLERLIGDVDQVLPFSCGEHRYSPIDDLLALRSIQGKKRETGEQDV</sequence>
<accession>A0A1S8DEZ8</accession>
<protein>
    <recommendedName>
        <fullName evidence="3">GGDEF domain-containing protein</fullName>
    </recommendedName>
</protein>
<gene>
    <name evidence="1" type="ORF">BXT89_15180</name>
</gene>
<dbReference type="Gene3D" id="3.30.70.270">
    <property type="match status" value="1"/>
</dbReference>
<proteinExistence type="predicted"/>
<dbReference type="STRING" id="254161.SAMN05216256_12528"/>